<dbReference type="SUPFAM" id="SSF54791">
    <property type="entry name" value="Eukaryotic type KH-domain (KH-domain type I)"/>
    <property type="match status" value="10"/>
</dbReference>
<evidence type="ECO:0000313" key="8">
    <source>
        <dbReference type="Proteomes" id="UP000789739"/>
    </source>
</evidence>
<feature type="domain" description="K Homology" evidence="6">
    <location>
        <begin position="1223"/>
        <end position="1288"/>
    </location>
</feature>
<keyword evidence="4" id="KW-0175">Coiled coil</keyword>
<feature type="domain" description="K Homology" evidence="6">
    <location>
        <begin position="875"/>
        <end position="949"/>
    </location>
</feature>
<keyword evidence="2 3" id="KW-0694">RNA-binding</keyword>
<dbReference type="InterPro" id="IPR036612">
    <property type="entry name" value="KH_dom_type_1_sf"/>
</dbReference>
<feature type="domain" description="K Homology" evidence="6">
    <location>
        <begin position="107"/>
        <end position="179"/>
    </location>
</feature>
<feature type="domain" description="K Homology" evidence="6">
    <location>
        <begin position="350"/>
        <end position="418"/>
    </location>
</feature>
<feature type="domain" description="K Homology" evidence="6">
    <location>
        <begin position="265"/>
        <end position="345"/>
    </location>
</feature>
<sequence>MSEYLETTNDEIIITEITESIPSQQKVLTDVDNAEAINTVTTTSITAAVTTTTTLVETPSLPQTSESKDNKLSASDKYDEDFPSLSTSTSAPAPKPPVLSIRKTGIITDVLEFPASQQNRTKEFGNKAPTIDIVKRIKERTNTQIEMSTAMRTGMTTFLIMGKVEDVQRAKRELKTALAVKTELIIKVPASVRRHIFGPGGSTLKSIISRTGTRIQLPKRDTIEEKVEGIDEEEEMMDIRIEGDKEGVGMAKAEIETIVVEKTPKRVQKISHIQHYFYPLIAGAHNHSVQQIALQTDTKIHIPTYVAALDAAENNESGQKDGHITVIGNAENVKQACERIEDVYNELKVTTRTLTVDIPKRQHKYLIGPKGANLQEILEVTGCSLELAPVSDPNEVVTIRGPAAKLSEATKLVMDKASSINVEILDITNIHKAENPLEHAKNVLKYLWNRGKLRKIEGDSGNLQIIVPKGGTLNNSVIFEFVGKSPDIVEKARKEVLELVKNLPPSYFDTVAVDPLLHRHIIGRKGQNLQRVKETYGVEIIVPGEKDESPDIIIVYEDKVPSSSQPANPEKKKEVLVKETLEQAKNELIKAAQDASDFATQSLTIPVKYHRHIIGPKGTTLNKITGGVDTPVSVKFGSLRTGAAERSASAEGKRVANMQPSDDLVIIKGPTEEVERVVAEIERVVKDAEFIEARNSYTATFTLPSQYSAHIIGKGGATITRLKDMHNVKIEIDGPQKASNDANADNAKVHKRKEADKNHSSDEVKVTILGTERNVEEAKEKILDLIDKIKNETTLNLVIPAEYHKSLIGRNGVYVKRLEEKYGVHIRFPWNKAGDEDGNNHDGQKPNEVIIRGGKKGVKNASDEIMELFEYERDHNNSVSFTIPAKSLSYILGRKGQRITEIKNDTFSRIEFGSPQPDPSTEEEVIEVKVFGTLSDIQRARDIIQSLVKDLGSQKTVTMHIDQSYHGYLIGPSGSRIKEIVARASEPENKYKPVQANVVKFPKPWEQSDEVILSGEIGLVERIQEQLEKLILGRMVDVIQIPRAEHSSIIGRSGKSLKELQSHYNVEIYFPGSRSYDDVKLPSDWEDRGIIKEELVKIIGQKEDIICAKAEIMSRMRYTSTVPIPLKYYRILSSDGSLRRIHYDFNIMVDHENLSETQRANGKPKRIDDDDEQEFDGELKMEVVEYGKEDEGEEVRMHLKGDKKQVEAAEKHLDELLQGASAYTHTGYITIPQYFHRHIIGRDGITITSIRSESGCLINVPKDNGQVVLIGTAESIEKARKRIQEIVSRAVKTS</sequence>
<dbReference type="SMART" id="SM00322">
    <property type="entry name" value="KH"/>
    <property type="match status" value="12"/>
</dbReference>
<dbReference type="PROSITE" id="PS50084">
    <property type="entry name" value="KH_TYPE_1"/>
    <property type="match status" value="10"/>
</dbReference>
<dbReference type="PANTHER" id="PTHR10288">
    <property type="entry name" value="KH DOMAIN CONTAINING RNA BINDING PROTEIN"/>
    <property type="match status" value="1"/>
</dbReference>
<feature type="domain" description="K Homology" evidence="6">
    <location>
        <begin position="695"/>
        <end position="787"/>
    </location>
</feature>
<evidence type="ECO:0000313" key="7">
    <source>
        <dbReference type="EMBL" id="CAG8570284.1"/>
    </source>
</evidence>
<feature type="region of interest" description="Disordered" evidence="5">
    <location>
        <begin position="57"/>
        <end position="97"/>
    </location>
</feature>
<proteinExistence type="predicted"/>
<dbReference type="InterPro" id="IPR004088">
    <property type="entry name" value="KH_dom_type_1"/>
</dbReference>
<feature type="domain" description="K Homology" evidence="6">
    <location>
        <begin position="791"/>
        <end position="870"/>
    </location>
</feature>
<evidence type="ECO:0000256" key="4">
    <source>
        <dbReference type="SAM" id="Coils"/>
    </source>
</evidence>
<dbReference type="Proteomes" id="UP000789739">
    <property type="component" value="Unassembled WGS sequence"/>
</dbReference>
<accession>A0A9N9BN65</accession>
<comment type="caution">
    <text evidence="7">The sequence shown here is derived from an EMBL/GenBank/DDBJ whole genome shotgun (WGS) entry which is preliminary data.</text>
</comment>
<feature type="domain" description="K Homology" evidence="6">
    <location>
        <begin position="953"/>
        <end position="1032"/>
    </location>
</feature>
<feature type="compositionally biased region" description="Low complexity" evidence="5">
    <location>
        <begin position="83"/>
        <end position="92"/>
    </location>
</feature>
<feature type="domain" description="K Homology" evidence="6">
    <location>
        <begin position="597"/>
        <end position="686"/>
    </location>
</feature>
<dbReference type="OrthoDB" id="10027144at2759"/>
<keyword evidence="1" id="KW-0677">Repeat</keyword>
<evidence type="ECO:0000259" key="6">
    <source>
        <dbReference type="SMART" id="SM00322"/>
    </source>
</evidence>
<dbReference type="CDD" id="cd22408">
    <property type="entry name" value="KH-I_Vigilin_rpt4"/>
    <property type="match status" value="1"/>
</dbReference>
<dbReference type="InterPro" id="IPR004087">
    <property type="entry name" value="KH_dom"/>
</dbReference>
<dbReference type="CDD" id="cd02394">
    <property type="entry name" value="KH-I_Vigilin_rpt6"/>
    <property type="match status" value="1"/>
</dbReference>
<dbReference type="InterPro" id="IPR057778">
    <property type="entry name" value="KH_Vigilin_N"/>
</dbReference>
<protein>
    <submittedName>
        <fullName evidence="7">5195_t:CDS:1</fullName>
    </submittedName>
</protein>
<evidence type="ECO:0000256" key="5">
    <source>
        <dbReference type="SAM" id="MobiDB-lite"/>
    </source>
</evidence>
<evidence type="ECO:0000256" key="2">
    <source>
        <dbReference type="ARBA" id="ARBA00022884"/>
    </source>
</evidence>
<evidence type="ECO:0000256" key="1">
    <source>
        <dbReference type="ARBA" id="ARBA00022737"/>
    </source>
</evidence>
<organism evidence="7 8">
    <name type="scientific">Paraglomus brasilianum</name>
    <dbReference type="NCBI Taxonomy" id="144538"/>
    <lineage>
        <taxon>Eukaryota</taxon>
        <taxon>Fungi</taxon>
        <taxon>Fungi incertae sedis</taxon>
        <taxon>Mucoromycota</taxon>
        <taxon>Glomeromycotina</taxon>
        <taxon>Glomeromycetes</taxon>
        <taxon>Paraglomerales</taxon>
        <taxon>Paraglomeraceae</taxon>
        <taxon>Paraglomus</taxon>
    </lineage>
</organism>
<gene>
    <name evidence="7" type="ORF">PBRASI_LOCUS6062</name>
</gene>
<evidence type="ECO:0000256" key="3">
    <source>
        <dbReference type="PROSITE-ProRule" id="PRU00117"/>
    </source>
</evidence>
<dbReference type="Pfam" id="PF22952">
    <property type="entry name" value="KH_11"/>
    <property type="match status" value="1"/>
</dbReference>
<feature type="coiled-coil region" evidence="4">
    <location>
        <begin position="768"/>
        <end position="795"/>
    </location>
</feature>
<dbReference type="Pfam" id="PF00013">
    <property type="entry name" value="KH_1"/>
    <property type="match status" value="11"/>
</dbReference>
<dbReference type="Gene3D" id="3.30.1370.10">
    <property type="entry name" value="K Homology domain, type 1"/>
    <property type="match status" value="11"/>
</dbReference>
<keyword evidence="8" id="KW-1185">Reference proteome</keyword>
<dbReference type="GO" id="GO:0003723">
    <property type="term" value="F:RNA binding"/>
    <property type="evidence" value="ECO:0007669"/>
    <property type="project" value="UniProtKB-UniRule"/>
</dbReference>
<feature type="compositionally biased region" description="Basic and acidic residues" evidence="5">
    <location>
        <begin position="66"/>
        <end position="77"/>
    </location>
</feature>
<feature type="domain" description="K Homology" evidence="6">
    <location>
        <begin position="1033"/>
        <end position="1117"/>
    </location>
</feature>
<dbReference type="EMBL" id="CAJVPI010000767">
    <property type="protein sequence ID" value="CAG8570284.1"/>
    <property type="molecule type" value="Genomic_DNA"/>
</dbReference>
<reference evidence="7" key="1">
    <citation type="submission" date="2021-06" db="EMBL/GenBank/DDBJ databases">
        <authorList>
            <person name="Kallberg Y."/>
            <person name="Tangrot J."/>
            <person name="Rosling A."/>
        </authorList>
    </citation>
    <scope>NUCLEOTIDE SEQUENCE</scope>
    <source>
        <strain evidence="7">BR232B</strain>
    </source>
</reference>
<feature type="domain" description="K Homology" evidence="6">
    <location>
        <begin position="505"/>
        <end position="596"/>
    </location>
</feature>
<dbReference type="CDD" id="cd00105">
    <property type="entry name" value="KH-I"/>
    <property type="match status" value="1"/>
</dbReference>
<dbReference type="InterPro" id="IPR054548">
    <property type="entry name" value="SCP160-like_KH"/>
</dbReference>
<feature type="domain" description="K Homology" evidence="6">
    <location>
        <begin position="180"/>
        <end position="260"/>
    </location>
</feature>
<name>A0A9N9BN65_9GLOM</name>
<dbReference type="Pfam" id="PF24668">
    <property type="entry name" value="KH_Vigilin"/>
    <property type="match status" value="1"/>
</dbReference>